<reference evidence="8 9" key="1">
    <citation type="journal article" date="2025" name="Int. J. Syst. Evol. Microbiol.">
        <title>Desulfovibrio falkowii sp. nov., Porphyromonas miyakawae sp. nov., Mediterraneibacter flintii sp. nov. and Owariibacterium komagatae gen. nov., sp. nov., isolated from human faeces.</title>
        <authorList>
            <person name="Hamaguchi T."/>
            <person name="Ohara M."/>
            <person name="Hisatomi A."/>
            <person name="Sekiguchi K."/>
            <person name="Takeda J.I."/>
            <person name="Ueyama J."/>
            <person name="Ito M."/>
            <person name="Nishiwaki H."/>
            <person name="Ogi T."/>
            <person name="Hirayama M."/>
            <person name="Ohkuma M."/>
            <person name="Sakamoto M."/>
            <person name="Ohno K."/>
        </authorList>
    </citation>
    <scope>NUCLEOTIDE SEQUENCE [LARGE SCALE GENOMIC DNA]</scope>
    <source>
        <strain evidence="8 9">13CB11C</strain>
    </source>
</reference>
<protein>
    <submittedName>
        <fullName evidence="8">TonB-dependent receptor</fullName>
    </submittedName>
</protein>
<dbReference type="Gene3D" id="2.60.40.1120">
    <property type="entry name" value="Carboxypeptidase-like, regulatory domain"/>
    <property type="match status" value="1"/>
</dbReference>
<evidence type="ECO:0000313" key="9">
    <source>
        <dbReference type="Proteomes" id="UP001628220"/>
    </source>
</evidence>
<dbReference type="Gene3D" id="2.40.170.20">
    <property type="entry name" value="TonB-dependent receptor, beta-barrel domain"/>
    <property type="match status" value="1"/>
</dbReference>
<evidence type="ECO:0000259" key="6">
    <source>
        <dbReference type="Pfam" id="PF00593"/>
    </source>
</evidence>
<organism evidence="8 9">
    <name type="scientific">Porphyromonas miyakawae</name>
    <dbReference type="NCBI Taxonomy" id="3137470"/>
    <lineage>
        <taxon>Bacteria</taxon>
        <taxon>Pseudomonadati</taxon>
        <taxon>Bacteroidota</taxon>
        <taxon>Bacteroidia</taxon>
        <taxon>Bacteroidales</taxon>
        <taxon>Porphyromonadaceae</taxon>
        <taxon>Porphyromonas</taxon>
    </lineage>
</organism>
<sequence>MKHHTNGLIRIALTTAITLLTYIGLSAQKQPLKGTIVDAADGSTLIGASIYIASIDQGTVTDVDGNFSFSLEVGTYQAEVRYVGYKTLQLQINPADFNGNLTVKLYSETEVLDDVTVVSTVRKNSDLALIRQVRTNTMVTSGISAQQIKRSVDNNASEVIKRIPGITLMDSKYVMVRGLSQRYNNVWMNGASVPGSEPDSRAFSFDLIPSGQIDNMMIVKSPAPEYPADFSGGFIHIATKDIPEQNDFSISLGGTLNDQTHFRPFTYYKGGNTDFLGFDGGFRALRGDFPAIVDDNDPALITRLTQSGFNNRWALSQQKPVADVKLLTSVNHTFRFGNGEKLGLIAALNYEHKYQRVVDMINNRYGLRNWIADEPSFDNEYKDDQYGITSILGGLCNIAFTPNATSNYALKNTVNVIGLNRYTFRDGYQNLSQKYLQQQQEYLYNSRLTYSGQLNGSWTLSEPSQLKACIGYSFANNDRPDRRRINREQNDNEVDPHYGQFRIDQNEISRDFSYLGEHIFSAKADYQYKFTLGSTENSLKAGLYGEHRRRSYTNRIFYYRWNNDNVPADFEYRDPVEGVLLDANYDAEKLYIHEEVDQRNSYKGRSWQTAAYAGYNIAVGAFNAYAGVRYEFNRMQLISNAYLREEGTETTNHDDSGLYPSVNLSYDVAKDHKIRLSYGMTVNRPEFRELSRSIYYDFDLFSNVGGNPDLKPAKIHNIDLRYEWYPSQTELVSLAFFYKHFRNPIEWSYFVTGGSYLYYFRNALKADNLGIELEVNKDLDFIGLKGLSLRFNAAYIHSKVAFPEGSQEDDRPMQGQSPFIVNAMLFYRNEPTGLSAALQYNIIGKRIVGVGRSDQSQTGLINNAIPDSYEMPRHSLDLALGWEFAKKWNLKLNIKNLLNSKLRYVQFPKGILPDGTHKSAEEVTKEYKLGRSFGLTLGYSFR</sequence>
<dbReference type="Pfam" id="PF13715">
    <property type="entry name" value="CarbopepD_reg_2"/>
    <property type="match status" value="1"/>
</dbReference>
<dbReference type="Pfam" id="PF07715">
    <property type="entry name" value="Plug"/>
    <property type="match status" value="1"/>
</dbReference>
<dbReference type="InterPro" id="IPR036942">
    <property type="entry name" value="Beta-barrel_TonB_sf"/>
</dbReference>
<dbReference type="InterPro" id="IPR000531">
    <property type="entry name" value="Beta-barrel_TonB"/>
</dbReference>
<comment type="similarity">
    <text evidence="4">Belongs to the TonB-dependent receptor family.</text>
</comment>
<proteinExistence type="inferred from homology"/>
<dbReference type="RefSeq" id="WP_411914901.1">
    <property type="nucleotide sequence ID" value="NZ_BAAFSF010000001.1"/>
</dbReference>
<dbReference type="InterPro" id="IPR008969">
    <property type="entry name" value="CarboxyPept-like_regulatory"/>
</dbReference>
<keyword evidence="8" id="KW-0675">Receptor</keyword>
<evidence type="ECO:0000256" key="3">
    <source>
        <dbReference type="ARBA" id="ARBA00023237"/>
    </source>
</evidence>
<comment type="subcellular location">
    <subcellularLocation>
        <location evidence="1 4">Cell outer membrane</location>
    </subcellularLocation>
</comment>
<accession>A0ABQ0E043</accession>
<keyword evidence="4" id="KW-0798">TonB box</keyword>
<evidence type="ECO:0000256" key="4">
    <source>
        <dbReference type="RuleBase" id="RU003357"/>
    </source>
</evidence>
<name>A0ABQ0E043_9PORP</name>
<feature type="domain" description="TonB-dependent receptor plug" evidence="7">
    <location>
        <begin position="135"/>
        <end position="233"/>
    </location>
</feature>
<evidence type="ECO:0000313" key="8">
    <source>
        <dbReference type="EMBL" id="GAB1251087.1"/>
    </source>
</evidence>
<dbReference type="InterPro" id="IPR037066">
    <property type="entry name" value="Plug_dom_sf"/>
</dbReference>
<evidence type="ECO:0000256" key="5">
    <source>
        <dbReference type="SAM" id="Phobius"/>
    </source>
</evidence>
<keyword evidence="9" id="KW-1185">Reference proteome</keyword>
<comment type="caution">
    <text evidence="8">The sequence shown here is derived from an EMBL/GenBank/DDBJ whole genome shotgun (WGS) entry which is preliminary data.</text>
</comment>
<dbReference type="PANTHER" id="PTHR40980">
    <property type="entry name" value="PLUG DOMAIN-CONTAINING PROTEIN"/>
    <property type="match status" value="1"/>
</dbReference>
<keyword evidence="3" id="KW-0998">Cell outer membrane</keyword>
<feature type="transmembrane region" description="Helical" evidence="5">
    <location>
        <begin position="7"/>
        <end position="25"/>
    </location>
</feature>
<dbReference type="PANTHER" id="PTHR40980:SF4">
    <property type="entry name" value="TONB-DEPENDENT RECEPTOR-LIKE BETA-BARREL DOMAIN-CONTAINING PROTEIN"/>
    <property type="match status" value="1"/>
</dbReference>
<keyword evidence="5" id="KW-0812">Transmembrane</keyword>
<dbReference type="SUPFAM" id="SSF56935">
    <property type="entry name" value="Porins"/>
    <property type="match status" value="1"/>
</dbReference>
<evidence type="ECO:0000259" key="7">
    <source>
        <dbReference type="Pfam" id="PF07715"/>
    </source>
</evidence>
<feature type="domain" description="TonB-dependent receptor-like beta-barrel" evidence="6">
    <location>
        <begin position="413"/>
        <end position="897"/>
    </location>
</feature>
<dbReference type="Proteomes" id="UP001628220">
    <property type="component" value="Unassembled WGS sequence"/>
</dbReference>
<evidence type="ECO:0000256" key="2">
    <source>
        <dbReference type="ARBA" id="ARBA00023136"/>
    </source>
</evidence>
<keyword evidence="2 4" id="KW-0472">Membrane</keyword>
<keyword evidence="5" id="KW-1133">Transmembrane helix</keyword>
<dbReference type="InterPro" id="IPR012910">
    <property type="entry name" value="Plug_dom"/>
</dbReference>
<evidence type="ECO:0000256" key="1">
    <source>
        <dbReference type="ARBA" id="ARBA00004442"/>
    </source>
</evidence>
<gene>
    <name evidence="8" type="ORF">Tsumi_01910</name>
</gene>
<dbReference type="EMBL" id="BAAFSF010000001">
    <property type="protein sequence ID" value="GAB1251087.1"/>
    <property type="molecule type" value="Genomic_DNA"/>
</dbReference>
<dbReference type="Pfam" id="PF00593">
    <property type="entry name" value="TonB_dep_Rec_b-barrel"/>
    <property type="match status" value="1"/>
</dbReference>
<dbReference type="SUPFAM" id="SSF49464">
    <property type="entry name" value="Carboxypeptidase regulatory domain-like"/>
    <property type="match status" value="1"/>
</dbReference>
<dbReference type="Gene3D" id="2.170.130.10">
    <property type="entry name" value="TonB-dependent receptor, plug domain"/>
    <property type="match status" value="1"/>
</dbReference>